<evidence type="ECO:0008006" key="5">
    <source>
        <dbReference type="Google" id="ProtNLM"/>
    </source>
</evidence>
<dbReference type="Proteomes" id="UP001055307">
    <property type="component" value="Unassembled WGS sequence"/>
</dbReference>
<dbReference type="RefSeq" id="WP_147831283.1">
    <property type="nucleotide sequence ID" value="NZ_BPQF01000019.1"/>
</dbReference>
<organism evidence="2">
    <name type="scientific">Methylobacterium bullatum</name>
    <dbReference type="NCBI Taxonomy" id="570505"/>
    <lineage>
        <taxon>Bacteria</taxon>
        <taxon>Pseudomonadati</taxon>
        <taxon>Pseudomonadota</taxon>
        <taxon>Alphaproteobacteria</taxon>
        <taxon>Hyphomicrobiales</taxon>
        <taxon>Methylobacteriaceae</taxon>
        <taxon>Methylobacterium</taxon>
    </lineage>
</organism>
<dbReference type="SUPFAM" id="SSF69047">
    <property type="entry name" value="Hypothetical protein YjbJ"/>
    <property type="match status" value="1"/>
</dbReference>
<feature type="compositionally biased region" description="Low complexity" evidence="1">
    <location>
        <begin position="39"/>
        <end position="53"/>
    </location>
</feature>
<keyword evidence="4" id="KW-1185">Reference proteome</keyword>
<reference evidence="3" key="3">
    <citation type="submission" date="2021-08" db="EMBL/GenBank/DDBJ databases">
        <authorList>
            <person name="Tani A."/>
            <person name="Ola A."/>
            <person name="Ogura Y."/>
            <person name="Katsura K."/>
            <person name="Hayashi T."/>
        </authorList>
    </citation>
    <scope>NUCLEOTIDE SEQUENCE</scope>
    <source>
        <strain evidence="3">DSM 21893</strain>
    </source>
</reference>
<name>A0A679JV38_9HYPH</name>
<evidence type="ECO:0000256" key="1">
    <source>
        <dbReference type="SAM" id="MobiDB-lite"/>
    </source>
</evidence>
<gene>
    <name evidence="2" type="ORF">MBLL_03535</name>
    <name evidence="3" type="ORF">OICFNHDK_3604</name>
</gene>
<dbReference type="AlphaFoldDB" id="A0A679JV38"/>
<proteinExistence type="predicted"/>
<reference evidence="2" key="2">
    <citation type="submission" date="2019-12" db="EMBL/GenBank/DDBJ databases">
        <authorList>
            <person name="Cremers G."/>
        </authorList>
    </citation>
    <scope>NUCLEOTIDE SEQUENCE</scope>
    <source>
        <strain evidence="2">Mbul2</strain>
    </source>
</reference>
<protein>
    <recommendedName>
        <fullName evidence="5">CsbD-like domain-containing protein</fullName>
    </recommendedName>
</protein>
<evidence type="ECO:0000313" key="2">
    <source>
        <dbReference type="EMBL" id="CAA2144412.1"/>
    </source>
</evidence>
<dbReference type="EMBL" id="BPQF01000019">
    <property type="protein sequence ID" value="GJD41125.1"/>
    <property type="molecule type" value="Genomic_DNA"/>
</dbReference>
<reference evidence="3" key="1">
    <citation type="journal article" date="2016" name="Front. Microbiol.">
        <title>Genome Sequence of the Piezophilic, Mesophilic Sulfate-Reducing Bacterium Desulfovibrio indicus J2T.</title>
        <authorList>
            <person name="Cao J."/>
            <person name="Maignien L."/>
            <person name="Shao Z."/>
            <person name="Alain K."/>
            <person name="Jebbar M."/>
        </authorList>
    </citation>
    <scope>NUCLEOTIDE SEQUENCE</scope>
    <source>
        <strain evidence="3">DSM 21893</strain>
    </source>
</reference>
<sequence length="53" mass="5611">MSAQKTTDTSDKLKGSVKEAIGKLVGDPKVEAEGRSQQKSPTPDVKPKTTPKS</sequence>
<feature type="compositionally biased region" description="Basic and acidic residues" evidence="1">
    <location>
        <begin position="8"/>
        <end position="36"/>
    </location>
</feature>
<accession>A0A679JV38</accession>
<dbReference type="EMBL" id="LR743511">
    <property type="protein sequence ID" value="CAA2144412.1"/>
    <property type="molecule type" value="Genomic_DNA"/>
</dbReference>
<evidence type="ECO:0000313" key="3">
    <source>
        <dbReference type="EMBL" id="GJD41125.1"/>
    </source>
</evidence>
<feature type="region of interest" description="Disordered" evidence="1">
    <location>
        <begin position="1"/>
        <end position="53"/>
    </location>
</feature>
<evidence type="ECO:0000313" key="4">
    <source>
        <dbReference type="Proteomes" id="UP001055307"/>
    </source>
</evidence>
<dbReference type="InterPro" id="IPR036629">
    <property type="entry name" value="YjbJ_sf"/>
</dbReference>